<evidence type="ECO:0000256" key="1">
    <source>
        <dbReference type="SAM" id="MobiDB-lite"/>
    </source>
</evidence>
<protein>
    <submittedName>
        <fullName evidence="2">Uncharacterized protein</fullName>
    </submittedName>
</protein>
<evidence type="ECO:0000313" key="2">
    <source>
        <dbReference type="EMBL" id="KAK8371927.1"/>
    </source>
</evidence>
<dbReference type="AlphaFoldDB" id="A0AAW0SAN7"/>
<keyword evidence="3" id="KW-1185">Reference proteome</keyword>
<reference evidence="2 3" key="1">
    <citation type="submission" date="2023-03" db="EMBL/GenBank/DDBJ databases">
        <title>High-quality genome of Scylla paramamosain provides insights in environmental adaptation.</title>
        <authorList>
            <person name="Zhang L."/>
        </authorList>
    </citation>
    <scope>NUCLEOTIDE SEQUENCE [LARGE SCALE GENOMIC DNA]</scope>
    <source>
        <strain evidence="2">LZ_2023a</strain>
        <tissue evidence="2">Muscle</tissue>
    </source>
</reference>
<dbReference type="Proteomes" id="UP001487740">
    <property type="component" value="Unassembled WGS sequence"/>
</dbReference>
<dbReference type="EMBL" id="JARAKH010006397">
    <property type="protein sequence ID" value="KAK8371927.1"/>
    <property type="molecule type" value="Genomic_DNA"/>
</dbReference>
<sequence>MGARPWARRPAAGCGGRALAGLASRWVGGWLREAPPSQSGSRAVGAAAAAGRVGHASHLAPVCRAAPLHAARGSRRQGVPRLFQGARSGDCSIGRRPACRPRRAPHRLLLPPRPQAPRPPAAAPRSPPVHWASPRLYYRQHGV</sequence>
<accession>A0AAW0SAN7</accession>
<feature type="compositionally biased region" description="Basic residues" evidence="1">
    <location>
        <begin position="97"/>
        <end position="106"/>
    </location>
</feature>
<feature type="region of interest" description="Disordered" evidence="1">
    <location>
        <begin position="93"/>
        <end position="133"/>
    </location>
</feature>
<proteinExistence type="predicted"/>
<feature type="compositionally biased region" description="Pro residues" evidence="1">
    <location>
        <begin position="111"/>
        <end position="127"/>
    </location>
</feature>
<name>A0AAW0SAN7_SCYPA</name>
<comment type="caution">
    <text evidence="2">The sequence shown here is derived from an EMBL/GenBank/DDBJ whole genome shotgun (WGS) entry which is preliminary data.</text>
</comment>
<evidence type="ECO:0000313" key="3">
    <source>
        <dbReference type="Proteomes" id="UP001487740"/>
    </source>
</evidence>
<organism evidence="2 3">
    <name type="scientific">Scylla paramamosain</name>
    <name type="common">Mud crab</name>
    <dbReference type="NCBI Taxonomy" id="85552"/>
    <lineage>
        <taxon>Eukaryota</taxon>
        <taxon>Metazoa</taxon>
        <taxon>Ecdysozoa</taxon>
        <taxon>Arthropoda</taxon>
        <taxon>Crustacea</taxon>
        <taxon>Multicrustacea</taxon>
        <taxon>Malacostraca</taxon>
        <taxon>Eumalacostraca</taxon>
        <taxon>Eucarida</taxon>
        <taxon>Decapoda</taxon>
        <taxon>Pleocyemata</taxon>
        <taxon>Brachyura</taxon>
        <taxon>Eubrachyura</taxon>
        <taxon>Portunoidea</taxon>
        <taxon>Portunidae</taxon>
        <taxon>Portuninae</taxon>
        <taxon>Scylla</taxon>
    </lineage>
</organism>
<gene>
    <name evidence="2" type="ORF">O3P69_013524</name>
</gene>